<evidence type="ECO:0000256" key="1">
    <source>
        <dbReference type="SAM" id="Phobius"/>
    </source>
</evidence>
<comment type="caution">
    <text evidence="2">The sequence shown here is derived from an EMBL/GenBank/DDBJ whole genome shotgun (WGS) entry which is preliminary data.</text>
</comment>
<feature type="transmembrane region" description="Helical" evidence="1">
    <location>
        <begin position="73"/>
        <end position="93"/>
    </location>
</feature>
<evidence type="ECO:0000313" key="2">
    <source>
        <dbReference type="EMBL" id="EAZ91069.1"/>
    </source>
</evidence>
<accession>A3IR79</accession>
<keyword evidence="1" id="KW-1133">Transmembrane helix</keyword>
<gene>
    <name evidence="2" type="ORF">CY0110_27695</name>
</gene>
<keyword evidence="1" id="KW-0472">Membrane</keyword>
<organism evidence="2 3">
    <name type="scientific">Crocosphaera chwakensis CCY0110</name>
    <dbReference type="NCBI Taxonomy" id="391612"/>
    <lineage>
        <taxon>Bacteria</taxon>
        <taxon>Bacillati</taxon>
        <taxon>Cyanobacteriota</taxon>
        <taxon>Cyanophyceae</taxon>
        <taxon>Oscillatoriophycideae</taxon>
        <taxon>Chroococcales</taxon>
        <taxon>Aphanothecaceae</taxon>
        <taxon>Crocosphaera</taxon>
        <taxon>Crocosphaera chwakensis</taxon>
    </lineage>
</organism>
<name>A3IR79_9CHRO</name>
<feature type="transmembrane region" description="Helical" evidence="1">
    <location>
        <begin position="39"/>
        <end position="61"/>
    </location>
</feature>
<dbReference type="AlphaFoldDB" id="A3IR79"/>
<proteinExistence type="predicted"/>
<dbReference type="Proteomes" id="UP000003781">
    <property type="component" value="Unassembled WGS sequence"/>
</dbReference>
<protein>
    <submittedName>
        <fullName evidence="2">Uncharacterized protein</fullName>
    </submittedName>
</protein>
<sequence>MSLLKDNFSDAFVPLKILFFKFLSRRLKKMKIIKDFKSLIMLLIFGFFLSVITTAVAYSVFFPLSSIEFSIFWVFKILILQVVFITIGSIGFLKYKKK</sequence>
<keyword evidence="1" id="KW-0812">Transmembrane</keyword>
<keyword evidence="3" id="KW-1185">Reference proteome</keyword>
<evidence type="ECO:0000313" key="3">
    <source>
        <dbReference type="Proteomes" id="UP000003781"/>
    </source>
</evidence>
<reference evidence="2 3" key="1">
    <citation type="submission" date="2007-03" db="EMBL/GenBank/DDBJ databases">
        <authorList>
            <person name="Stal L."/>
            <person name="Ferriera S."/>
            <person name="Johnson J."/>
            <person name="Kravitz S."/>
            <person name="Beeson K."/>
            <person name="Sutton G."/>
            <person name="Rogers Y.-H."/>
            <person name="Friedman R."/>
            <person name="Frazier M."/>
            <person name="Venter J.C."/>
        </authorList>
    </citation>
    <scope>NUCLEOTIDE SEQUENCE [LARGE SCALE GENOMIC DNA]</scope>
    <source>
        <strain evidence="2 3">CCY0110</strain>
    </source>
</reference>
<dbReference type="EMBL" id="AAXW01000017">
    <property type="protein sequence ID" value="EAZ91069.1"/>
    <property type="molecule type" value="Genomic_DNA"/>
</dbReference>